<dbReference type="Proteomes" id="UP000499080">
    <property type="component" value="Unassembled WGS sequence"/>
</dbReference>
<protein>
    <submittedName>
        <fullName evidence="1">Uncharacterized protein</fullName>
    </submittedName>
</protein>
<dbReference type="Gene3D" id="3.30.420.10">
    <property type="entry name" value="Ribonuclease H-like superfamily/Ribonuclease H"/>
    <property type="match status" value="1"/>
</dbReference>
<dbReference type="InterPro" id="IPR036397">
    <property type="entry name" value="RNaseH_sf"/>
</dbReference>
<dbReference type="GO" id="GO:0003676">
    <property type="term" value="F:nucleic acid binding"/>
    <property type="evidence" value="ECO:0007669"/>
    <property type="project" value="InterPro"/>
</dbReference>
<name>A0A4Y2LQ11_ARAVE</name>
<organism evidence="1 2">
    <name type="scientific">Araneus ventricosus</name>
    <name type="common">Orbweaver spider</name>
    <name type="synonym">Epeira ventricosa</name>
    <dbReference type="NCBI Taxonomy" id="182803"/>
    <lineage>
        <taxon>Eukaryota</taxon>
        <taxon>Metazoa</taxon>
        <taxon>Ecdysozoa</taxon>
        <taxon>Arthropoda</taxon>
        <taxon>Chelicerata</taxon>
        <taxon>Arachnida</taxon>
        <taxon>Araneae</taxon>
        <taxon>Araneomorphae</taxon>
        <taxon>Entelegynae</taxon>
        <taxon>Araneoidea</taxon>
        <taxon>Araneidae</taxon>
        <taxon>Araneus</taxon>
    </lineage>
</organism>
<comment type="caution">
    <text evidence="1">The sequence shown here is derived from an EMBL/GenBank/DDBJ whole genome shotgun (WGS) entry which is preliminary data.</text>
</comment>
<dbReference type="PANTHER" id="PTHR47326:SF1">
    <property type="entry name" value="HTH PSQ-TYPE DOMAIN-CONTAINING PROTEIN"/>
    <property type="match status" value="1"/>
</dbReference>
<evidence type="ECO:0000313" key="1">
    <source>
        <dbReference type="EMBL" id="GBN16564.1"/>
    </source>
</evidence>
<sequence length="194" mass="22143">MKTVHQANRKMQLPKSTVHIILHKRLKLHTYKIQVVQKLHANNCTLRCNFTVDMLHQADDDENFISNMIFSYKSTFHVSVVVNCHNCRIWGSETLCATVELQHDSAKVDVGCSLSKTEVIGPFFFFEKTINSDIYLDMLEIFTSPLIESYDNVIFQQDGIPPHCSMSVCNCLNQHFSLTGGLVVVDQFHGLIDH</sequence>
<gene>
    <name evidence="1" type="ORF">AVEN_169240_1</name>
</gene>
<keyword evidence="2" id="KW-1185">Reference proteome</keyword>
<dbReference type="EMBL" id="BGPR01006164">
    <property type="protein sequence ID" value="GBN16564.1"/>
    <property type="molecule type" value="Genomic_DNA"/>
</dbReference>
<accession>A0A4Y2LQ11</accession>
<reference evidence="1 2" key="1">
    <citation type="journal article" date="2019" name="Sci. Rep.">
        <title>Orb-weaving spider Araneus ventricosus genome elucidates the spidroin gene catalogue.</title>
        <authorList>
            <person name="Kono N."/>
            <person name="Nakamura H."/>
            <person name="Ohtoshi R."/>
            <person name="Moran D.A.P."/>
            <person name="Shinohara A."/>
            <person name="Yoshida Y."/>
            <person name="Fujiwara M."/>
            <person name="Mori M."/>
            <person name="Tomita M."/>
            <person name="Arakawa K."/>
        </authorList>
    </citation>
    <scope>NUCLEOTIDE SEQUENCE [LARGE SCALE GENOMIC DNA]</scope>
</reference>
<dbReference type="OrthoDB" id="9986793at2759"/>
<dbReference type="PANTHER" id="PTHR47326">
    <property type="entry name" value="TRANSPOSABLE ELEMENT TC3 TRANSPOSASE-LIKE PROTEIN"/>
    <property type="match status" value="1"/>
</dbReference>
<proteinExistence type="predicted"/>
<evidence type="ECO:0000313" key="2">
    <source>
        <dbReference type="Proteomes" id="UP000499080"/>
    </source>
</evidence>
<dbReference type="AlphaFoldDB" id="A0A4Y2LQ11"/>